<dbReference type="InterPro" id="IPR036259">
    <property type="entry name" value="MFS_trans_sf"/>
</dbReference>
<keyword evidence="5 6" id="KW-0472">Membrane</keyword>
<evidence type="ECO:0000256" key="3">
    <source>
        <dbReference type="ARBA" id="ARBA00022692"/>
    </source>
</evidence>
<evidence type="ECO:0000313" key="8">
    <source>
        <dbReference type="EMBL" id="ORX95661.1"/>
    </source>
</evidence>
<dbReference type="PANTHER" id="PTHR43791:SF13">
    <property type="entry name" value="MAJOR FACILITATOR SUPERFAMILY (MFS) PROFILE DOMAIN-CONTAINING PROTEIN"/>
    <property type="match status" value="1"/>
</dbReference>
<keyword evidence="7" id="KW-0732">Signal</keyword>
<organism evidence="8 9">
    <name type="scientific">Clohesyomyces aquaticus</name>
    <dbReference type="NCBI Taxonomy" id="1231657"/>
    <lineage>
        <taxon>Eukaryota</taxon>
        <taxon>Fungi</taxon>
        <taxon>Dikarya</taxon>
        <taxon>Ascomycota</taxon>
        <taxon>Pezizomycotina</taxon>
        <taxon>Dothideomycetes</taxon>
        <taxon>Pleosporomycetidae</taxon>
        <taxon>Pleosporales</taxon>
        <taxon>Lindgomycetaceae</taxon>
        <taxon>Clohesyomyces</taxon>
    </lineage>
</organism>
<sequence length="229" mass="25594">MKSGWSFLVCRFFVGVAEGPFLPMVSSMGSSWYTKGEAPIRMAIWNAGNIASNIFPGLLAAGILENMKGVGGLHSWQWFVLIEGIIGIAVAIVGFWRILNFAHNTRTYLLTPEEGEMAQYRMMVSNGGHSEDNEGEAWEGTIMAIRDPFTWIFPILHFGLILALSFKDFFPSLRSQEPLYRSGDGLIIFGCGMGFVGCMLARWRSIRLNKKLAAEEAINNEPKGWRYVL</sequence>
<feature type="transmembrane region" description="Helical" evidence="6">
    <location>
        <begin position="186"/>
        <end position="203"/>
    </location>
</feature>
<comment type="subcellular location">
    <subcellularLocation>
        <location evidence="1">Membrane</location>
        <topology evidence="1">Multi-pass membrane protein</topology>
    </subcellularLocation>
</comment>
<accession>A0A1Y1YC82</accession>
<evidence type="ECO:0000256" key="7">
    <source>
        <dbReference type="SAM" id="SignalP"/>
    </source>
</evidence>
<dbReference type="Proteomes" id="UP000193144">
    <property type="component" value="Unassembled WGS sequence"/>
</dbReference>
<proteinExistence type="predicted"/>
<feature type="signal peptide" evidence="7">
    <location>
        <begin position="1"/>
        <end position="19"/>
    </location>
</feature>
<keyword evidence="2" id="KW-0813">Transport</keyword>
<evidence type="ECO:0000256" key="6">
    <source>
        <dbReference type="SAM" id="Phobius"/>
    </source>
</evidence>
<feature type="transmembrane region" description="Helical" evidence="6">
    <location>
        <begin position="76"/>
        <end position="99"/>
    </location>
</feature>
<dbReference type="GO" id="GO:0016020">
    <property type="term" value="C:membrane"/>
    <property type="evidence" value="ECO:0007669"/>
    <property type="project" value="UniProtKB-SubCell"/>
</dbReference>
<evidence type="ECO:0000256" key="2">
    <source>
        <dbReference type="ARBA" id="ARBA00022448"/>
    </source>
</evidence>
<dbReference type="PANTHER" id="PTHR43791">
    <property type="entry name" value="PERMEASE-RELATED"/>
    <property type="match status" value="1"/>
</dbReference>
<dbReference type="GO" id="GO:0022857">
    <property type="term" value="F:transmembrane transporter activity"/>
    <property type="evidence" value="ECO:0007669"/>
    <property type="project" value="InterPro"/>
</dbReference>
<dbReference type="Pfam" id="PF07690">
    <property type="entry name" value="MFS_1"/>
    <property type="match status" value="1"/>
</dbReference>
<evidence type="ECO:0000256" key="5">
    <source>
        <dbReference type="ARBA" id="ARBA00023136"/>
    </source>
</evidence>
<feature type="chain" id="PRO_5012937480" evidence="7">
    <location>
        <begin position="20"/>
        <end position="229"/>
    </location>
</feature>
<protein>
    <submittedName>
        <fullName evidence="8">Major facilitator superfamily domain-containing protein</fullName>
    </submittedName>
</protein>
<evidence type="ECO:0000256" key="1">
    <source>
        <dbReference type="ARBA" id="ARBA00004141"/>
    </source>
</evidence>
<keyword evidence="4 6" id="KW-1133">Transmembrane helix</keyword>
<dbReference type="Gene3D" id="1.20.1250.20">
    <property type="entry name" value="MFS general substrate transporter like domains"/>
    <property type="match status" value="1"/>
</dbReference>
<keyword evidence="9" id="KW-1185">Reference proteome</keyword>
<gene>
    <name evidence="8" type="ORF">BCR34DRAFT_594089</name>
</gene>
<feature type="transmembrane region" description="Helical" evidence="6">
    <location>
        <begin position="43"/>
        <end position="64"/>
    </location>
</feature>
<dbReference type="EMBL" id="MCFA01000273">
    <property type="protein sequence ID" value="ORX95661.1"/>
    <property type="molecule type" value="Genomic_DNA"/>
</dbReference>
<evidence type="ECO:0000256" key="4">
    <source>
        <dbReference type="ARBA" id="ARBA00022989"/>
    </source>
</evidence>
<keyword evidence="3 6" id="KW-0812">Transmembrane</keyword>
<evidence type="ECO:0000313" key="9">
    <source>
        <dbReference type="Proteomes" id="UP000193144"/>
    </source>
</evidence>
<reference evidence="8 9" key="1">
    <citation type="submission" date="2016-07" db="EMBL/GenBank/DDBJ databases">
        <title>Pervasive Adenine N6-methylation of Active Genes in Fungi.</title>
        <authorList>
            <consortium name="DOE Joint Genome Institute"/>
            <person name="Mondo S.J."/>
            <person name="Dannebaum R.O."/>
            <person name="Kuo R.C."/>
            <person name="Labutti K."/>
            <person name="Haridas S."/>
            <person name="Kuo A."/>
            <person name="Salamov A."/>
            <person name="Ahrendt S.R."/>
            <person name="Lipzen A."/>
            <person name="Sullivan W."/>
            <person name="Andreopoulos W.B."/>
            <person name="Clum A."/>
            <person name="Lindquist E."/>
            <person name="Daum C."/>
            <person name="Ramamoorthy G.K."/>
            <person name="Gryganskyi A."/>
            <person name="Culley D."/>
            <person name="Magnuson J.K."/>
            <person name="James T.Y."/>
            <person name="O'Malley M.A."/>
            <person name="Stajich J.E."/>
            <person name="Spatafora J.W."/>
            <person name="Visel A."/>
            <person name="Grigoriev I.V."/>
        </authorList>
    </citation>
    <scope>NUCLEOTIDE SEQUENCE [LARGE SCALE GENOMIC DNA]</scope>
    <source>
        <strain evidence="8 9">CBS 115471</strain>
    </source>
</reference>
<dbReference type="SUPFAM" id="SSF103473">
    <property type="entry name" value="MFS general substrate transporter"/>
    <property type="match status" value="1"/>
</dbReference>
<feature type="transmembrane region" description="Helical" evidence="6">
    <location>
        <begin position="149"/>
        <end position="166"/>
    </location>
</feature>
<name>A0A1Y1YC82_9PLEO</name>
<comment type="caution">
    <text evidence="8">The sequence shown here is derived from an EMBL/GenBank/DDBJ whole genome shotgun (WGS) entry which is preliminary data.</text>
</comment>
<dbReference type="AlphaFoldDB" id="A0A1Y1YC82"/>
<dbReference type="OrthoDB" id="2250022at2759"/>
<dbReference type="InterPro" id="IPR011701">
    <property type="entry name" value="MFS"/>
</dbReference>